<feature type="transmembrane region" description="Helical" evidence="8">
    <location>
        <begin position="58"/>
        <end position="77"/>
    </location>
</feature>
<keyword evidence="2" id="KW-0813">Transport</keyword>
<keyword evidence="5 8" id="KW-0812">Transmembrane</keyword>
<reference evidence="10 12" key="2">
    <citation type="submission" date="2018-07" db="EMBL/GenBank/DDBJ databases">
        <title>Draft Genome Assemblies for Five Robust Yarrowia lipolytica Strains Exhibiting High Lipid Production and Pentose Sugar Utilization and Sugar Alcohol Secretion from Undetoxified Lignocellulosic Biomass Hydrolysates.</title>
        <authorList>
            <consortium name="DOE Joint Genome Institute"/>
            <person name="Walker C."/>
            <person name="Ryu S."/>
            <person name="Na H."/>
            <person name="Zane M."/>
            <person name="LaButti K."/>
            <person name="Lipzen A."/>
            <person name="Haridas S."/>
            <person name="Barry K."/>
            <person name="Grigoriev I.V."/>
            <person name="Quarterman J."/>
            <person name="Slininger P."/>
            <person name="Dien B."/>
            <person name="Trinh C.T."/>
        </authorList>
    </citation>
    <scope>NUCLEOTIDE SEQUENCE [LARGE SCALE GENOMIC DNA]</scope>
    <source>
        <strain evidence="10 12">YB392</strain>
    </source>
</reference>
<evidence type="ECO:0000256" key="2">
    <source>
        <dbReference type="ARBA" id="ARBA00022448"/>
    </source>
</evidence>
<dbReference type="PANTHER" id="PTHR30574">
    <property type="entry name" value="INNER MEMBRANE PROTEIN YEDE"/>
    <property type="match status" value="1"/>
</dbReference>
<reference evidence="9 11" key="1">
    <citation type="journal article" date="2016" name="PLoS ONE">
        <title>Sequence Assembly of Yarrowia lipolytica Strain W29/CLIB89 Shows Transposable Element Diversity.</title>
        <authorList>
            <person name="Magnan C."/>
            <person name="Yu J."/>
            <person name="Chang I."/>
            <person name="Jahn E."/>
            <person name="Kanomata Y."/>
            <person name="Wu J."/>
            <person name="Zeller M."/>
            <person name="Oakes M."/>
            <person name="Baldi P."/>
            <person name="Sandmeyer S."/>
        </authorList>
    </citation>
    <scope>NUCLEOTIDE SEQUENCE [LARGE SCALE GENOMIC DNA]</scope>
    <source>
        <strain evidence="9">CLIB89</strain>
        <strain evidence="11">CLIB89(W29)</strain>
    </source>
</reference>
<dbReference type="EMBL" id="CP017558">
    <property type="protein sequence ID" value="AOW06483.1"/>
    <property type="molecule type" value="Genomic_DNA"/>
</dbReference>
<dbReference type="Proteomes" id="UP000256601">
    <property type="component" value="Unassembled WGS sequence"/>
</dbReference>
<evidence type="ECO:0000256" key="1">
    <source>
        <dbReference type="ARBA" id="ARBA00004429"/>
    </source>
</evidence>
<evidence type="ECO:0000256" key="8">
    <source>
        <dbReference type="SAM" id="Phobius"/>
    </source>
</evidence>
<keyword evidence="4" id="KW-0997">Cell inner membrane</keyword>
<feature type="transmembrane region" description="Helical" evidence="8">
    <location>
        <begin position="241"/>
        <end position="257"/>
    </location>
</feature>
<evidence type="ECO:0000256" key="3">
    <source>
        <dbReference type="ARBA" id="ARBA00022475"/>
    </source>
</evidence>
<evidence type="ECO:0000313" key="11">
    <source>
        <dbReference type="Proteomes" id="UP000182444"/>
    </source>
</evidence>
<evidence type="ECO:0000256" key="5">
    <source>
        <dbReference type="ARBA" id="ARBA00022692"/>
    </source>
</evidence>
<evidence type="ECO:0000256" key="6">
    <source>
        <dbReference type="ARBA" id="ARBA00022989"/>
    </source>
</evidence>
<evidence type="ECO:0000256" key="7">
    <source>
        <dbReference type="ARBA" id="ARBA00023136"/>
    </source>
</evidence>
<dbReference type="KEGG" id="yli:2908014"/>
<dbReference type="OrthoDB" id="10254418at2759"/>
<evidence type="ECO:0000256" key="4">
    <source>
        <dbReference type="ARBA" id="ARBA00022519"/>
    </source>
</evidence>
<feature type="transmembrane region" description="Helical" evidence="8">
    <location>
        <begin position="314"/>
        <end position="331"/>
    </location>
</feature>
<evidence type="ECO:0000313" key="12">
    <source>
        <dbReference type="Proteomes" id="UP000256601"/>
    </source>
</evidence>
<evidence type="ECO:0000313" key="9">
    <source>
        <dbReference type="EMBL" id="AOW06483.1"/>
    </source>
</evidence>
<organism evidence="9 11">
    <name type="scientific">Yarrowia lipolytica</name>
    <name type="common">Candida lipolytica</name>
    <dbReference type="NCBI Taxonomy" id="4952"/>
    <lineage>
        <taxon>Eukaryota</taxon>
        <taxon>Fungi</taxon>
        <taxon>Dikarya</taxon>
        <taxon>Ascomycota</taxon>
        <taxon>Saccharomycotina</taxon>
        <taxon>Dipodascomycetes</taxon>
        <taxon>Dipodascales</taxon>
        <taxon>Dipodascales incertae sedis</taxon>
        <taxon>Yarrowia</taxon>
    </lineage>
</organism>
<dbReference type="PANTHER" id="PTHR30574:SF1">
    <property type="entry name" value="SULPHUR TRANSPORT DOMAIN-CONTAINING PROTEIN"/>
    <property type="match status" value="1"/>
</dbReference>
<dbReference type="Pfam" id="PF04143">
    <property type="entry name" value="Sulf_transp"/>
    <property type="match status" value="1"/>
</dbReference>
<dbReference type="EMBL" id="KZ859112">
    <property type="protein sequence ID" value="RDW23116.1"/>
    <property type="molecule type" value="Genomic_DNA"/>
</dbReference>
<dbReference type="VEuPathDB" id="FungiDB:YALI1_F02199g"/>
<keyword evidence="7 8" id="KW-0472">Membrane</keyword>
<protein>
    <submittedName>
        <fullName evidence="9">Uncharacterized protein</fullName>
    </submittedName>
</protein>
<dbReference type="Proteomes" id="UP000182444">
    <property type="component" value="Chromosome 1F"/>
</dbReference>
<feature type="transmembrane region" description="Helical" evidence="8">
    <location>
        <begin position="172"/>
        <end position="189"/>
    </location>
</feature>
<gene>
    <name evidence="10" type="ORF">B0I71DRAFT_136478</name>
    <name evidence="9" type="ORF">YALI1_F02199g</name>
</gene>
<sequence length="334" mass="34992">MFTPLKAVAGAIMLHMATDNYLFTNGRILGASSILFGGLQQLITDPAQAIASSNSLHVLFGMFLSGLSAFLFTPIFMPNYEAHLPWAPFGSWTNLIAGVLVGFGTKLGSGCTSGHMLCGIARGSKRSFVATATFSIFAMLTARVVGSLPTCFDAAGQEVACHHIAENYSAEIPYLAGLLGVIIVLRNVIPKLNLPANTRATLSSIFSGFAFGTGLLVSGLASPQKTLGFLAGVPPKFDPSLAMVMLFGVLPNAISVWKSGFFKNVTPLLTTEFSLPQIFDVTPRLIAGAAIFGIGWGIAGVCPGPGILGSFLDGLKGFSWLAGFIPAYYLAGKV</sequence>
<feature type="transmembrane region" description="Helical" evidence="8">
    <location>
        <begin position="285"/>
        <end position="308"/>
    </location>
</feature>
<dbReference type="VEuPathDB" id="FungiDB:YALI0_F01408g"/>
<feature type="transmembrane region" description="Helical" evidence="8">
    <location>
        <begin position="201"/>
        <end position="221"/>
    </location>
</feature>
<dbReference type="InterPro" id="IPR007272">
    <property type="entry name" value="Sulf_transp_TsuA/YedE"/>
</dbReference>
<feature type="transmembrane region" description="Helical" evidence="8">
    <location>
        <begin position="89"/>
        <end position="107"/>
    </location>
</feature>
<evidence type="ECO:0000313" key="10">
    <source>
        <dbReference type="EMBL" id="RDW23116.1"/>
    </source>
</evidence>
<keyword evidence="3" id="KW-1003">Cell membrane</keyword>
<dbReference type="GO" id="GO:0005886">
    <property type="term" value="C:plasma membrane"/>
    <property type="evidence" value="ECO:0007669"/>
    <property type="project" value="UniProtKB-SubCell"/>
</dbReference>
<dbReference type="Pfam" id="PF20398">
    <property type="entry name" value="DUF6691"/>
    <property type="match status" value="1"/>
</dbReference>
<feature type="transmembrane region" description="Helical" evidence="8">
    <location>
        <begin position="128"/>
        <end position="146"/>
    </location>
</feature>
<proteinExistence type="predicted"/>
<dbReference type="InterPro" id="IPR046513">
    <property type="entry name" value="DUF6691"/>
</dbReference>
<comment type="subcellular location">
    <subcellularLocation>
        <location evidence="1">Cell inner membrane</location>
        <topology evidence="1">Multi-pass membrane protein</topology>
    </subcellularLocation>
</comment>
<dbReference type="eggNOG" id="ENOG502S27S">
    <property type="taxonomic scope" value="Eukaryota"/>
</dbReference>
<dbReference type="AlphaFoldDB" id="A0A1D8NLJ8"/>
<accession>A0A1D8NLJ8</accession>
<keyword evidence="6 8" id="KW-1133">Transmembrane helix</keyword>
<name>A0A1D8NLJ8_YARLL</name>